<dbReference type="Pfam" id="PF07715">
    <property type="entry name" value="Plug"/>
    <property type="match status" value="1"/>
</dbReference>
<evidence type="ECO:0000259" key="15">
    <source>
        <dbReference type="Pfam" id="PF07715"/>
    </source>
</evidence>
<evidence type="ECO:0000256" key="3">
    <source>
        <dbReference type="ARBA" id="ARBA00022448"/>
    </source>
</evidence>
<dbReference type="InterPro" id="IPR012910">
    <property type="entry name" value="Plug_dom"/>
</dbReference>
<evidence type="ECO:0000256" key="6">
    <source>
        <dbReference type="ARBA" id="ARBA00022729"/>
    </source>
</evidence>
<dbReference type="PANTHER" id="PTHR30069:SF29">
    <property type="entry name" value="HEMOGLOBIN AND HEMOGLOBIN-HAPTOGLOBIN-BINDING PROTEIN 1-RELATED"/>
    <property type="match status" value="1"/>
</dbReference>
<dbReference type="Gene3D" id="2.40.170.20">
    <property type="entry name" value="TonB-dependent receptor, beta-barrel domain"/>
    <property type="match status" value="1"/>
</dbReference>
<dbReference type="InterPro" id="IPR000531">
    <property type="entry name" value="Beta-barrel_TonB"/>
</dbReference>
<gene>
    <name evidence="16" type="ORF">SAMN04487964_1075</name>
</gene>
<evidence type="ECO:0000313" key="16">
    <source>
        <dbReference type="EMBL" id="SMR74544.1"/>
    </source>
</evidence>
<dbReference type="PANTHER" id="PTHR30069">
    <property type="entry name" value="TONB-DEPENDENT OUTER MEMBRANE RECEPTOR"/>
    <property type="match status" value="1"/>
</dbReference>
<evidence type="ECO:0000256" key="12">
    <source>
        <dbReference type="RuleBase" id="RU003357"/>
    </source>
</evidence>
<sequence length="662" mass="74345">MINHRTHSLSAPCMALLCTVSVTVQAAAPDGADFASLSLKELVSLEVFTSASLLPTQTSKAPGTVYTFSRKEFEHLGVRSLDDLMAFVPGLQSNQYRKRHRSIWARGLLDRYNDKMVLMVDGVRMRSLYYGHFSLGDNLPLESIEKVEVILGPASSLYGANAFGGIISVTTRDFSDTPEYNLTAEAADHQRLKGTLSYNSPTFQAFASHTQQDAPFRSDRLSFIGTEVLQPLDEDFSNFQLKGKPLPGLTLSLNYTDNSTPFLFIPSSQDAFVDEQLLTLAANYETGTIDTGRIESVLYYQQDHIKEYEIEQNTRALGYIEYQNATKAGASVTGLKRYGDHTLAAGLSWQHEQADDTSYTRFFHFSDGFLDPAETGNLLSKPGITNNDFALFVQDVWDISPELNLTLGGRYDEFDQFGGYFNYRAALVYTPDARQTFKAQYGTAIRTPTLREYLKVMEGTSFIPPVADAEEIRMMELGYIYQWDEANLSISLFRSQLDNFILEMPTPDNADEFFSNSDDRYTMRGVEALFNARLSDRLNLRLGAAYLHSDAPDSQELPYLASWTGSAQLDYRYLPHHNLGLSLIHNSTREDTNSFSNDAADHFVVTNLYAFGQINPSLSYTAGIDNLFDKKVFDPAADFGSQFNNERSERVIWLRLSWSGDL</sequence>
<evidence type="ECO:0000256" key="8">
    <source>
        <dbReference type="ARBA" id="ARBA00023136"/>
    </source>
</evidence>
<keyword evidence="6 13" id="KW-0732">Signal</keyword>
<feature type="domain" description="TonB-dependent receptor-like beta-barrel" evidence="14">
    <location>
        <begin position="235"/>
        <end position="627"/>
    </location>
</feature>
<organism evidence="16 17">
    <name type="scientific">Marinobacterium sediminicola</name>
    <dbReference type="NCBI Taxonomy" id="518898"/>
    <lineage>
        <taxon>Bacteria</taxon>
        <taxon>Pseudomonadati</taxon>
        <taxon>Pseudomonadota</taxon>
        <taxon>Gammaproteobacteria</taxon>
        <taxon>Oceanospirillales</taxon>
        <taxon>Oceanospirillaceae</taxon>
        <taxon>Marinobacterium</taxon>
    </lineage>
</organism>
<feature type="chain" id="PRO_5047547011" evidence="13">
    <location>
        <begin position="27"/>
        <end position="662"/>
    </location>
</feature>
<accession>A0ABY1S039</accession>
<comment type="similarity">
    <text evidence="2">Belongs to the TonB-dependent receptor family. Hemoglobin/haptoglobin binding protein subfamily.</text>
</comment>
<evidence type="ECO:0000256" key="4">
    <source>
        <dbReference type="ARBA" id="ARBA00022452"/>
    </source>
</evidence>
<evidence type="ECO:0000256" key="5">
    <source>
        <dbReference type="ARBA" id="ARBA00022692"/>
    </source>
</evidence>
<evidence type="ECO:0000259" key="14">
    <source>
        <dbReference type="Pfam" id="PF00593"/>
    </source>
</evidence>
<dbReference type="Gene3D" id="2.170.130.10">
    <property type="entry name" value="TonB-dependent receptor, plug domain"/>
    <property type="match status" value="1"/>
</dbReference>
<dbReference type="InterPro" id="IPR037066">
    <property type="entry name" value="Plug_dom_sf"/>
</dbReference>
<comment type="caution">
    <text evidence="16">The sequence shown here is derived from an EMBL/GenBank/DDBJ whole genome shotgun (WGS) entry which is preliminary data.</text>
</comment>
<evidence type="ECO:0000256" key="13">
    <source>
        <dbReference type="SAM" id="SignalP"/>
    </source>
</evidence>
<feature type="signal peptide" evidence="13">
    <location>
        <begin position="1"/>
        <end position="26"/>
    </location>
</feature>
<keyword evidence="10 11" id="KW-0998">Cell outer membrane</keyword>
<evidence type="ECO:0000256" key="1">
    <source>
        <dbReference type="ARBA" id="ARBA00004571"/>
    </source>
</evidence>
<evidence type="ECO:0000256" key="9">
    <source>
        <dbReference type="ARBA" id="ARBA00023170"/>
    </source>
</evidence>
<evidence type="ECO:0000256" key="2">
    <source>
        <dbReference type="ARBA" id="ARBA00008143"/>
    </source>
</evidence>
<keyword evidence="17" id="KW-1185">Reference proteome</keyword>
<evidence type="ECO:0000256" key="11">
    <source>
        <dbReference type="PROSITE-ProRule" id="PRU01360"/>
    </source>
</evidence>
<name>A0ABY1S039_9GAMM</name>
<keyword evidence="5 11" id="KW-0812">Transmembrane</keyword>
<dbReference type="Pfam" id="PF00593">
    <property type="entry name" value="TonB_dep_Rec_b-barrel"/>
    <property type="match status" value="1"/>
</dbReference>
<dbReference type="SUPFAM" id="SSF56935">
    <property type="entry name" value="Porins"/>
    <property type="match status" value="1"/>
</dbReference>
<keyword evidence="4 11" id="KW-1134">Transmembrane beta strand</keyword>
<dbReference type="Proteomes" id="UP001159257">
    <property type="component" value="Unassembled WGS sequence"/>
</dbReference>
<feature type="domain" description="TonB-dependent receptor plug" evidence="15">
    <location>
        <begin position="59"/>
        <end position="166"/>
    </location>
</feature>
<keyword evidence="7 12" id="KW-0798">TonB box</keyword>
<reference evidence="16 17" key="1">
    <citation type="submission" date="2017-05" db="EMBL/GenBank/DDBJ databases">
        <authorList>
            <person name="Varghese N."/>
            <person name="Submissions S."/>
        </authorList>
    </citation>
    <scope>NUCLEOTIDE SEQUENCE [LARGE SCALE GENOMIC DNA]</scope>
    <source>
        <strain evidence="16 17">CGMCC 1.7287</strain>
    </source>
</reference>
<protein>
    <submittedName>
        <fullName evidence="16">Outer membrane receptor for ferrienterochelin and colicins</fullName>
    </submittedName>
</protein>
<proteinExistence type="inferred from homology"/>
<dbReference type="CDD" id="cd01347">
    <property type="entry name" value="ligand_gated_channel"/>
    <property type="match status" value="1"/>
</dbReference>
<dbReference type="InterPro" id="IPR039426">
    <property type="entry name" value="TonB-dep_rcpt-like"/>
</dbReference>
<evidence type="ECO:0000313" key="17">
    <source>
        <dbReference type="Proteomes" id="UP001159257"/>
    </source>
</evidence>
<comment type="subcellular location">
    <subcellularLocation>
        <location evidence="1 11">Cell outer membrane</location>
        <topology evidence="1 11">Multi-pass membrane protein</topology>
    </subcellularLocation>
</comment>
<dbReference type="EMBL" id="FXWV01000007">
    <property type="protein sequence ID" value="SMR74544.1"/>
    <property type="molecule type" value="Genomic_DNA"/>
</dbReference>
<dbReference type="InterPro" id="IPR036942">
    <property type="entry name" value="Beta-barrel_TonB_sf"/>
</dbReference>
<dbReference type="PROSITE" id="PS52016">
    <property type="entry name" value="TONB_DEPENDENT_REC_3"/>
    <property type="match status" value="1"/>
</dbReference>
<keyword evidence="9 16" id="KW-0675">Receptor</keyword>
<keyword evidence="3 11" id="KW-0813">Transport</keyword>
<keyword evidence="8 11" id="KW-0472">Membrane</keyword>
<evidence type="ECO:0000256" key="7">
    <source>
        <dbReference type="ARBA" id="ARBA00023077"/>
    </source>
</evidence>
<evidence type="ECO:0000256" key="10">
    <source>
        <dbReference type="ARBA" id="ARBA00023237"/>
    </source>
</evidence>